<dbReference type="Proteomes" id="UP000318538">
    <property type="component" value="Chromosome"/>
</dbReference>
<feature type="domain" description="VWFA" evidence="3">
    <location>
        <begin position="184"/>
        <end position="385"/>
    </location>
</feature>
<organism evidence="4 5">
    <name type="scientific">Rubripirellula lacrimiformis</name>
    <dbReference type="NCBI Taxonomy" id="1930273"/>
    <lineage>
        <taxon>Bacteria</taxon>
        <taxon>Pseudomonadati</taxon>
        <taxon>Planctomycetota</taxon>
        <taxon>Planctomycetia</taxon>
        <taxon>Pirellulales</taxon>
        <taxon>Pirellulaceae</taxon>
        <taxon>Rubripirellula</taxon>
    </lineage>
</organism>
<keyword evidence="2" id="KW-1133">Transmembrane helix</keyword>
<keyword evidence="5" id="KW-1185">Reference proteome</keyword>
<dbReference type="RefSeq" id="WP_246146779.1">
    <property type="nucleotide sequence ID" value="NZ_CP036525.1"/>
</dbReference>
<evidence type="ECO:0000313" key="5">
    <source>
        <dbReference type="Proteomes" id="UP000318538"/>
    </source>
</evidence>
<evidence type="ECO:0000259" key="3">
    <source>
        <dbReference type="PROSITE" id="PS50234"/>
    </source>
</evidence>
<dbReference type="InterPro" id="IPR002035">
    <property type="entry name" value="VWF_A"/>
</dbReference>
<evidence type="ECO:0000256" key="1">
    <source>
        <dbReference type="SAM" id="MobiDB-lite"/>
    </source>
</evidence>
<dbReference type="PROSITE" id="PS50234">
    <property type="entry name" value="VWFA"/>
    <property type="match status" value="1"/>
</dbReference>
<keyword evidence="2" id="KW-0472">Membrane</keyword>
<dbReference type="PANTHER" id="PTHR24020">
    <property type="entry name" value="COLLAGEN ALPHA"/>
    <property type="match status" value="1"/>
</dbReference>
<dbReference type="InterPro" id="IPR028087">
    <property type="entry name" value="Tad_N"/>
</dbReference>
<dbReference type="CDD" id="cd00198">
    <property type="entry name" value="vWFA"/>
    <property type="match status" value="1"/>
</dbReference>
<feature type="region of interest" description="Disordered" evidence="1">
    <location>
        <begin position="1"/>
        <end position="26"/>
    </location>
</feature>
<dbReference type="InterPro" id="IPR036465">
    <property type="entry name" value="vWFA_dom_sf"/>
</dbReference>
<name>A0A517NBZ8_9BACT</name>
<accession>A0A517NBZ8</accession>
<sequence>MTTTIQTHSRPAIHATHGSFAKRDPQSRRRVGATMVLVVVLLPVLFALSALAINIAYMESANTGVQVAVDAAARAAGRTYALTGDVDAALAAAQEAAARNPFGDFVVPIAASDLDIGSSVRHDISSPYVFTESGDGEASNSLRLTTRMLASGNADAIDAVFPLFNNIFSVRPLRTAISTQGVIDIALVIDRSGSMAYASDEIAQYPPAPSAAPSGWDFGDACPPNARWLDLIASVATFNDELDQSPQQEHLALITYNHEARRHMYPQPDYDLVLDELNQISVQFDSGGTAIGSGIYHGVYAVANSYHARPHASKVVIVMTDGAQNYGSSPQGAAQYAARKGVTLFTVTFSDEAEIDAMEEVASLAGGEHFHAATADQLREAFRSIARRLPTMLTH</sequence>
<protein>
    <submittedName>
        <fullName evidence="4">von Willebrand factor type A domain protein</fullName>
    </submittedName>
</protein>
<dbReference type="InterPro" id="IPR050525">
    <property type="entry name" value="ECM_Assembly_Org"/>
</dbReference>
<dbReference type="Gene3D" id="3.40.50.410">
    <property type="entry name" value="von Willebrand factor, type A domain"/>
    <property type="match status" value="1"/>
</dbReference>
<dbReference type="AlphaFoldDB" id="A0A517NBZ8"/>
<keyword evidence="2" id="KW-0812">Transmembrane</keyword>
<dbReference type="SUPFAM" id="SSF53300">
    <property type="entry name" value="vWA-like"/>
    <property type="match status" value="1"/>
</dbReference>
<dbReference type="SMART" id="SM00327">
    <property type="entry name" value="VWA"/>
    <property type="match status" value="1"/>
</dbReference>
<dbReference type="PANTHER" id="PTHR24020:SF84">
    <property type="entry name" value="VWFA DOMAIN-CONTAINING PROTEIN"/>
    <property type="match status" value="1"/>
</dbReference>
<proteinExistence type="predicted"/>
<feature type="transmembrane region" description="Helical" evidence="2">
    <location>
        <begin position="31"/>
        <end position="57"/>
    </location>
</feature>
<dbReference type="KEGG" id="rlc:K227x_29300"/>
<dbReference type="EMBL" id="CP036525">
    <property type="protein sequence ID" value="QDT04538.1"/>
    <property type="molecule type" value="Genomic_DNA"/>
</dbReference>
<evidence type="ECO:0000256" key="2">
    <source>
        <dbReference type="SAM" id="Phobius"/>
    </source>
</evidence>
<evidence type="ECO:0000313" key="4">
    <source>
        <dbReference type="EMBL" id="QDT04538.1"/>
    </source>
</evidence>
<reference evidence="4 5" key="1">
    <citation type="submission" date="2019-02" db="EMBL/GenBank/DDBJ databases">
        <title>Deep-cultivation of Planctomycetes and their phenomic and genomic characterization uncovers novel biology.</title>
        <authorList>
            <person name="Wiegand S."/>
            <person name="Jogler M."/>
            <person name="Boedeker C."/>
            <person name="Pinto D."/>
            <person name="Vollmers J."/>
            <person name="Rivas-Marin E."/>
            <person name="Kohn T."/>
            <person name="Peeters S.H."/>
            <person name="Heuer A."/>
            <person name="Rast P."/>
            <person name="Oberbeckmann S."/>
            <person name="Bunk B."/>
            <person name="Jeske O."/>
            <person name="Meyerdierks A."/>
            <person name="Storesund J.E."/>
            <person name="Kallscheuer N."/>
            <person name="Luecker S."/>
            <person name="Lage O.M."/>
            <person name="Pohl T."/>
            <person name="Merkel B.J."/>
            <person name="Hornburger P."/>
            <person name="Mueller R.-W."/>
            <person name="Bruemmer F."/>
            <person name="Labrenz M."/>
            <person name="Spormann A.M."/>
            <person name="Op den Camp H."/>
            <person name="Overmann J."/>
            <person name="Amann R."/>
            <person name="Jetten M.S.M."/>
            <person name="Mascher T."/>
            <person name="Medema M.H."/>
            <person name="Devos D.P."/>
            <person name="Kaster A.-K."/>
            <person name="Ovreas L."/>
            <person name="Rohde M."/>
            <person name="Galperin M.Y."/>
            <person name="Jogler C."/>
        </authorList>
    </citation>
    <scope>NUCLEOTIDE SEQUENCE [LARGE SCALE GENOMIC DNA]</scope>
    <source>
        <strain evidence="4 5">K22_7</strain>
    </source>
</reference>
<dbReference type="Pfam" id="PF00092">
    <property type="entry name" value="VWA"/>
    <property type="match status" value="1"/>
</dbReference>
<dbReference type="Pfam" id="PF13400">
    <property type="entry name" value="Tad"/>
    <property type="match status" value="1"/>
</dbReference>
<gene>
    <name evidence="4" type="ORF">K227x_29300</name>
</gene>